<keyword evidence="3" id="KW-0963">Cytoplasm</keyword>
<sequence length="203" mass="22863">MKNRTIALAGVCQAAFFANELASTGRVRDTQGFTATLDSLYIIDCEDISEIYGSDRQNLNTGLKTLQYAFNRDPDYLTILKYTLTLLTLERKLIKVPDYLHKIQNNIVASQALRQIDDNYPTPVLTKLANTYSSTVSLLQPRIILNGKPEYLKQAEITEKIRAVLLAGIRSAVLWTQIGGSQWQLLFKRKLLVATAQQLRKIG</sequence>
<dbReference type="EMBL" id="UOEW01000161">
    <property type="protein sequence ID" value="VAW37208.1"/>
    <property type="molecule type" value="Genomic_DNA"/>
</dbReference>
<evidence type="ECO:0000256" key="2">
    <source>
        <dbReference type="ARBA" id="ARBA00022475"/>
    </source>
</evidence>
<dbReference type="HAMAP" id="MF_00695">
    <property type="entry name" value="HflD_protein"/>
    <property type="match status" value="1"/>
</dbReference>
<dbReference type="AlphaFoldDB" id="A0A3B0V173"/>
<dbReference type="SUPFAM" id="SSF101322">
    <property type="entry name" value="YcfC-like"/>
    <property type="match status" value="1"/>
</dbReference>
<evidence type="ECO:0000256" key="1">
    <source>
        <dbReference type="ARBA" id="ARBA00004496"/>
    </source>
</evidence>
<dbReference type="InterPro" id="IPR007451">
    <property type="entry name" value="HflD"/>
</dbReference>
<accession>A0A3B0V173</accession>
<dbReference type="GO" id="GO:0005737">
    <property type="term" value="C:cytoplasm"/>
    <property type="evidence" value="ECO:0007669"/>
    <property type="project" value="UniProtKB-SubCell"/>
</dbReference>
<reference evidence="5" key="1">
    <citation type="submission" date="2018-06" db="EMBL/GenBank/DDBJ databases">
        <authorList>
            <person name="Zhirakovskaya E."/>
        </authorList>
    </citation>
    <scope>NUCLEOTIDE SEQUENCE</scope>
</reference>
<proteinExistence type="inferred from homology"/>
<dbReference type="Gene3D" id="1.10.3890.10">
    <property type="entry name" value="HflD-like"/>
    <property type="match status" value="1"/>
</dbReference>
<dbReference type="NCBIfam" id="NF001246">
    <property type="entry name" value="PRK00218.1-2"/>
    <property type="match status" value="1"/>
</dbReference>
<evidence type="ECO:0000256" key="3">
    <source>
        <dbReference type="ARBA" id="ARBA00022490"/>
    </source>
</evidence>
<keyword evidence="2" id="KW-1003">Cell membrane</keyword>
<comment type="subcellular location">
    <subcellularLocation>
        <location evidence="1">Cytoplasm</location>
    </subcellularLocation>
</comment>
<dbReference type="InterPro" id="IPR035932">
    <property type="entry name" value="HflD-like_sf"/>
</dbReference>
<evidence type="ECO:0000313" key="5">
    <source>
        <dbReference type="EMBL" id="VAW37208.1"/>
    </source>
</evidence>
<name>A0A3B0V173_9ZZZZ</name>
<keyword evidence="4" id="KW-0472">Membrane</keyword>
<protein>
    <submittedName>
        <fullName evidence="5">High frequency lysogenization protein HflD</fullName>
    </submittedName>
</protein>
<organism evidence="5">
    <name type="scientific">hydrothermal vent metagenome</name>
    <dbReference type="NCBI Taxonomy" id="652676"/>
    <lineage>
        <taxon>unclassified sequences</taxon>
        <taxon>metagenomes</taxon>
        <taxon>ecological metagenomes</taxon>
    </lineage>
</organism>
<dbReference type="PANTHER" id="PTHR38100">
    <property type="entry name" value="HIGH FREQUENCY LYSOGENIZATION PROTEIN HFLD"/>
    <property type="match status" value="1"/>
</dbReference>
<evidence type="ECO:0000256" key="4">
    <source>
        <dbReference type="ARBA" id="ARBA00023136"/>
    </source>
</evidence>
<gene>
    <name evidence="5" type="ORF">MNBD_GAMMA01-298</name>
</gene>
<dbReference type="Pfam" id="PF04356">
    <property type="entry name" value="DUF489"/>
    <property type="match status" value="1"/>
</dbReference>
<dbReference type="PANTHER" id="PTHR38100:SF1">
    <property type="entry name" value="HIGH FREQUENCY LYSOGENIZATION PROTEIN HFLD"/>
    <property type="match status" value="1"/>
</dbReference>